<dbReference type="EMBL" id="FNWL01000004">
    <property type="protein sequence ID" value="SEH17701.1"/>
    <property type="molecule type" value="Genomic_DNA"/>
</dbReference>
<keyword evidence="3" id="KW-1185">Reference proteome</keyword>
<dbReference type="AlphaFoldDB" id="A0A1H6G3P0"/>
<dbReference type="OrthoDB" id="198447at2157"/>
<dbReference type="InterPro" id="IPR016954">
    <property type="entry name" value="Uncharacterised_Vng0742h"/>
</dbReference>
<dbReference type="InterPro" id="IPR019278">
    <property type="entry name" value="DICT_dom"/>
</dbReference>
<dbReference type="PIRSF" id="PIRSF030471">
    <property type="entry name" value="STR_Vng0742h_prd"/>
    <property type="match status" value="1"/>
</dbReference>
<feature type="domain" description="DICT" evidence="1">
    <location>
        <begin position="101"/>
        <end position="207"/>
    </location>
</feature>
<accession>A0A1H6G3P0</accession>
<gene>
    <name evidence="2" type="ORF">SAMN04487967_3348</name>
</gene>
<sequence length="237" mass="26701">MFDTLLDERRNSALTLTVYRDGERTDVERMFATHNVSVDHEPLSPAVPEPFVVIETDGEFVGALSLESLETLFEPPIHRPGDDERISAGYQMLFDALDETVFSALDRRQLLAVSREIEDRAERVSSGSLHVGFQTLSAFRPQIEVYRHLATETAVEIDIYAVPDWDPPEIEGLTYRPYPTDALERYWVLAYDGGTDREHACGLLAQEQSEGYDGFWTDDEAVVARIAATLEDTQATN</sequence>
<name>A0A1H6G3P0_9EURY</name>
<proteinExistence type="predicted"/>
<protein>
    <submittedName>
        <fullName evidence="2">Diguanylate Cyclase and Two-component system sensory domain-containing protein</fullName>
    </submittedName>
</protein>
<evidence type="ECO:0000259" key="1">
    <source>
        <dbReference type="Pfam" id="PF10069"/>
    </source>
</evidence>
<reference evidence="3" key="1">
    <citation type="submission" date="2016-10" db="EMBL/GenBank/DDBJ databases">
        <authorList>
            <person name="Varghese N."/>
            <person name="Submissions S."/>
        </authorList>
    </citation>
    <scope>NUCLEOTIDE SEQUENCE [LARGE SCALE GENOMIC DNA]</scope>
    <source>
        <strain evidence="3">CGMCC 1.8981</strain>
    </source>
</reference>
<evidence type="ECO:0000313" key="2">
    <source>
        <dbReference type="EMBL" id="SEH17701.1"/>
    </source>
</evidence>
<dbReference type="Proteomes" id="UP000199112">
    <property type="component" value="Unassembled WGS sequence"/>
</dbReference>
<dbReference type="Pfam" id="PF10069">
    <property type="entry name" value="DICT"/>
    <property type="match status" value="1"/>
</dbReference>
<dbReference type="RefSeq" id="WP_217630538.1">
    <property type="nucleotide sequence ID" value="NZ_FNWL01000004.1"/>
</dbReference>
<evidence type="ECO:0000313" key="3">
    <source>
        <dbReference type="Proteomes" id="UP000199112"/>
    </source>
</evidence>
<organism evidence="2 3">
    <name type="scientific">Natronorubrum sediminis</name>
    <dbReference type="NCBI Taxonomy" id="640943"/>
    <lineage>
        <taxon>Archaea</taxon>
        <taxon>Methanobacteriati</taxon>
        <taxon>Methanobacteriota</taxon>
        <taxon>Stenosarchaea group</taxon>
        <taxon>Halobacteria</taxon>
        <taxon>Halobacteriales</taxon>
        <taxon>Natrialbaceae</taxon>
        <taxon>Natronorubrum</taxon>
    </lineage>
</organism>